<evidence type="ECO:0000313" key="6">
    <source>
        <dbReference type="Proteomes" id="UP001642360"/>
    </source>
</evidence>
<feature type="domain" description="Core Histone H2A/H2B/H3" evidence="4">
    <location>
        <begin position="240"/>
        <end position="318"/>
    </location>
</feature>
<feature type="compositionally biased region" description="Basic and acidic residues" evidence="3">
    <location>
        <begin position="199"/>
        <end position="239"/>
    </location>
</feature>
<dbReference type="Gene3D" id="1.10.20.10">
    <property type="entry name" value="Histone, subunit A"/>
    <property type="match status" value="1"/>
</dbReference>
<evidence type="ECO:0000259" key="4">
    <source>
        <dbReference type="Pfam" id="PF00125"/>
    </source>
</evidence>
<dbReference type="AlphaFoldDB" id="A0ABC8TYX4"/>
<dbReference type="InterPro" id="IPR007125">
    <property type="entry name" value="H2A/H2B/H3"/>
</dbReference>
<dbReference type="CDD" id="cd22910">
    <property type="entry name" value="HFD_H2B"/>
    <property type="match status" value="1"/>
</dbReference>
<dbReference type="Pfam" id="PF00125">
    <property type="entry name" value="Histone"/>
    <property type="match status" value="1"/>
</dbReference>
<evidence type="ECO:0000313" key="5">
    <source>
        <dbReference type="EMBL" id="CAK9174713.1"/>
    </source>
</evidence>
<accession>A0ABC8TYX4</accession>
<dbReference type="Proteomes" id="UP001642360">
    <property type="component" value="Unassembled WGS sequence"/>
</dbReference>
<proteinExistence type="inferred from homology"/>
<dbReference type="PANTHER" id="PTHR23428">
    <property type="entry name" value="HISTONE H2B"/>
    <property type="match status" value="1"/>
</dbReference>
<dbReference type="SUPFAM" id="SSF47113">
    <property type="entry name" value="Histone-fold"/>
    <property type="match status" value="1"/>
</dbReference>
<dbReference type="PRINTS" id="PR00621">
    <property type="entry name" value="HISTONEH2B"/>
</dbReference>
<comment type="caution">
    <text evidence="5">The sequence shown here is derived from an EMBL/GenBank/DDBJ whole genome shotgun (WGS) entry which is preliminary data.</text>
</comment>
<keyword evidence="6" id="KW-1185">Reference proteome</keyword>
<dbReference type="FunFam" id="1.10.20.10:FF:000043">
    <property type="entry name" value="Histone H2B"/>
    <property type="match status" value="1"/>
</dbReference>
<protein>
    <recommendedName>
        <fullName evidence="4">Core Histone H2A/H2B/H3 domain-containing protein</fullName>
    </recommendedName>
</protein>
<name>A0ABC8TYX4_9AQUA</name>
<dbReference type="EMBL" id="CAUOFW020006403">
    <property type="protein sequence ID" value="CAK9174713.1"/>
    <property type="molecule type" value="Genomic_DNA"/>
</dbReference>
<evidence type="ECO:0000256" key="2">
    <source>
        <dbReference type="ARBA" id="ARBA00006846"/>
    </source>
</evidence>
<comment type="similarity">
    <text evidence="2">Belongs to the histone H2B family.</text>
</comment>
<gene>
    <name evidence="5" type="ORF">ILEXP_LOCUS44477</name>
</gene>
<organism evidence="5 6">
    <name type="scientific">Ilex paraguariensis</name>
    <name type="common">yerba mate</name>
    <dbReference type="NCBI Taxonomy" id="185542"/>
    <lineage>
        <taxon>Eukaryota</taxon>
        <taxon>Viridiplantae</taxon>
        <taxon>Streptophyta</taxon>
        <taxon>Embryophyta</taxon>
        <taxon>Tracheophyta</taxon>
        <taxon>Spermatophyta</taxon>
        <taxon>Magnoliopsida</taxon>
        <taxon>eudicotyledons</taxon>
        <taxon>Gunneridae</taxon>
        <taxon>Pentapetalae</taxon>
        <taxon>asterids</taxon>
        <taxon>campanulids</taxon>
        <taxon>Aquifoliales</taxon>
        <taxon>Aquifoliaceae</taxon>
        <taxon>Ilex</taxon>
    </lineage>
</organism>
<evidence type="ECO:0000256" key="3">
    <source>
        <dbReference type="SAM" id="MobiDB-lite"/>
    </source>
</evidence>
<reference evidence="5 6" key="1">
    <citation type="submission" date="2024-02" db="EMBL/GenBank/DDBJ databases">
        <authorList>
            <person name="Vignale AGUSTIN F."/>
            <person name="Sosa J E."/>
            <person name="Modenutti C."/>
        </authorList>
    </citation>
    <scope>NUCLEOTIDE SEQUENCE [LARGE SCALE GENOMIC DNA]</scope>
</reference>
<dbReference type="GO" id="GO:0005634">
    <property type="term" value="C:nucleus"/>
    <property type="evidence" value="ECO:0007669"/>
    <property type="project" value="UniProtKB-ARBA"/>
</dbReference>
<dbReference type="InterPro" id="IPR009072">
    <property type="entry name" value="Histone-fold"/>
</dbReference>
<dbReference type="SMART" id="SM00427">
    <property type="entry name" value="H2B"/>
    <property type="match status" value="1"/>
</dbReference>
<sequence length="342" mass="39108">MAPKKSLQKVVSTVVKKTKKFMEETVQVLVENQQKPLEGDKGRELLVKTIVVEDKEQDQKEKELVDIILVEGEGTEQEQGQGNKEKELVKIIFVEGEEPEQEGQRDKEREVMKTIIVEGGEGDKEKEHVKVIFVEGEEQQEQEGPAEKAREPVKTNIVVEDKAKEQEKQTQKEQISEDIEATPLRETPPNIEFEGPPTPKEEELRKEKKTQEVTENEERRTQEGKETDKKKSRRGGGERGKRKRKRRSSDTGVGYTRYVYKVMKQVHLDMSISSKAMTVLNNMMNDMFERLADEASRLLKYTNRRTLSSREIQGAVKLVLPGELGNHAISEGAKALKYYLSG</sequence>
<evidence type="ECO:0000256" key="1">
    <source>
        <dbReference type="ARBA" id="ARBA00002001"/>
    </source>
</evidence>
<dbReference type="InterPro" id="IPR000558">
    <property type="entry name" value="Histone_H2B"/>
</dbReference>
<feature type="region of interest" description="Disordered" evidence="3">
    <location>
        <begin position="133"/>
        <end position="251"/>
    </location>
</feature>
<feature type="compositionally biased region" description="Basic and acidic residues" evidence="3">
    <location>
        <begin position="145"/>
        <end position="175"/>
    </location>
</feature>
<comment type="function">
    <text evidence="1">Core component of nucleosome. Nucleosomes wrap and compact DNA into chromatin, limiting DNA accessibility to the cellular machineries which require DNA as a template. Histones thereby play a central role in transcription regulation, DNA repair, DNA replication and chromosomal stability. DNA accessibility is regulated via a complex set of post-translational modifications of histones, also called histone code, and nucleosome remodeling.</text>
</comment>